<sequence>MNRDHNHPPSTRDAIDLEAMTVREVGEYAELHGLTLLDVLTL</sequence>
<dbReference type="EMBL" id="KF692088">
    <property type="protein sequence ID" value="AHB31644.1"/>
    <property type="molecule type" value="Genomic_DNA"/>
</dbReference>
<protein>
    <submittedName>
        <fullName evidence="1">Uncharacterized protein</fullName>
    </submittedName>
</protein>
<dbReference type="Proteomes" id="UP000018644">
    <property type="component" value="Segment"/>
</dbReference>
<evidence type="ECO:0000313" key="2">
    <source>
        <dbReference type="Proteomes" id="UP000018644"/>
    </source>
</evidence>
<accession>V5RBE3</accession>
<dbReference type="KEGG" id="vg:17776895"/>
<dbReference type="RefSeq" id="YP_008857904.1">
    <property type="nucleotide sequence ID" value="NC_022972.2"/>
</dbReference>
<keyword evidence="2" id="KW-1185">Reference proteome</keyword>
<name>V5RBE3_9CAUD</name>
<gene>
    <name evidence="1" type="ORF">ArV2_gp33</name>
</gene>
<reference evidence="1 2" key="1">
    <citation type="journal article" date="2014" name="PLoS ONE">
        <title>Isolation and Characterization of vB_ArS-ArV2 - First Arthrobacter sp. Infecting Bacteriophage with Completely Sequenced Genome.</title>
        <authorList>
            <person name="Simoliunas E."/>
            <person name="Kaliniene L."/>
            <person name="Stasilo M."/>
            <person name="Truncaite L."/>
            <person name="Zajanckauskaite A."/>
            <person name="Staniulis J."/>
            <person name="Nainys J."/>
            <person name="Kaupinis A."/>
            <person name="Valius M."/>
            <person name="Meskys R."/>
        </authorList>
    </citation>
    <scope>NUCLEOTIDE SEQUENCE [LARGE SCALE GENOMIC DNA]</scope>
</reference>
<evidence type="ECO:0000313" key="1">
    <source>
        <dbReference type="EMBL" id="AHB31644.1"/>
    </source>
</evidence>
<organism evidence="1 2">
    <name type="scientific">Arthrobacter phage vB_ArS-ArV2</name>
    <dbReference type="NCBI Taxonomy" id="1414742"/>
    <lineage>
        <taxon>Viruses</taxon>
        <taxon>Duplodnaviria</taxon>
        <taxon>Heunggongvirae</taxon>
        <taxon>Uroviricota</taxon>
        <taxon>Caudoviricetes</taxon>
        <taxon>Arvduovirus</taxon>
        <taxon>Arvduovirus ArV2</taxon>
    </lineage>
</organism>
<proteinExistence type="predicted"/>
<dbReference type="GeneID" id="17776895"/>